<dbReference type="EMBL" id="BX284604">
    <property type="protein sequence ID" value="CAB05227.1"/>
    <property type="molecule type" value="Genomic_DNA"/>
</dbReference>
<dbReference type="CTD" id="186815"/>
<dbReference type="AGR" id="WB:WBGene00010439"/>
<dbReference type="GO" id="GO:0006302">
    <property type="term" value="P:double-strand break repair"/>
    <property type="evidence" value="ECO:0000318"/>
    <property type="project" value="GO_Central"/>
</dbReference>
<dbReference type="KEGG" id="cel:CELE_JC8.7"/>
<dbReference type="InParanoid" id="O62291"/>
<dbReference type="PANTHER" id="PTHR13386:SF1">
    <property type="entry name" value="HISTONE PARYLATION FACTOR 1"/>
    <property type="match status" value="1"/>
</dbReference>
<dbReference type="GO" id="GO:0140861">
    <property type="term" value="P:DNA repair-dependent chromatin remodeling"/>
    <property type="evidence" value="ECO:0000318"/>
    <property type="project" value="GO_Central"/>
</dbReference>
<dbReference type="GO" id="GO:0072572">
    <property type="term" value="F:poly-ADP-D-ribose binding"/>
    <property type="evidence" value="ECO:0000318"/>
    <property type="project" value="GO_Central"/>
</dbReference>
<dbReference type="PhylomeDB" id="O62291"/>
<protein>
    <submittedName>
        <fullName evidence="7">Zinc finger, CCHC-type</fullName>
    </submittedName>
</protein>
<dbReference type="Proteomes" id="UP000001940">
    <property type="component" value="Chromosome IV"/>
</dbReference>
<dbReference type="WormBase" id="JC8.7a">
    <property type="protein sequence ID" value="CE17991"/>
    <property type="gene ID" value="WBGene00010439"/>
</dbReference>
<dbReference type="ExpressionAtlas" id="O62291">
    <property type="expression patterns" value="baseline and differential"/>
</dbReference>
<comment type="similarity">
    <text evidence="3">Belongs to the HPF1 family.</text>
</comment>
<dbReference type="AlphaFoldDB" id="O62291"/>
<sequence>MAKRGRKRKVSKDEENTTPEPEMKKKADEKVVELDEKDWMPSAALEFFENENFKEIVENLSHLDNSVTLVGPFRKLRGESDADGTDLIMLDREMTDLPEMQTFMKCSHGRYAFWRDKPNDKKPVIVFMDLKTIPDLSVVGNEIRHAILDFCTRCSKCIDCSAKSKAANSKIQSFFTPSKISSEVKEVLKHREKTTVRGISGPGMLIDVVPTGNSGKKNKKNERTGYRDLSKNAYCINIEHLVRSLRLCQTKEQEEKVLDFVYGLMNEINICNDEGDFGNGLELGHILFLANMKAVADPMMITLHIAYKNLHRPDFAKILDLTLSLRDQQEEAT</sequence>
<dbReference type="Bgee" id="WBGene00010439">
    <property type="expression patterns" value="Expressed in germ line (C elegans) and 4 other cell types or tissues"/>
</dbReference>
<keyword evidence="5" id="KW-0539">Nucleus</keyword>
<feature type="region of interest" description="Disordered" evidence="6">
    <location>
        <begin position="1"/>
        <end position="29"/>
    </location>
</feature>
<dbReference type="GeneID" id="186815"/>
<dbReference type="eggNOG" id="KOG3952">
    <property type="taxonomic scope" value="Eukaryota"/>
</dbReference>
<evidence type="ECO:0000313" key="9">
    <source>
        <dbReference type="WormBase" id="JC8.7a"/>
    </source>
</evidence>
<evidence type="ECO:0000256" key="1">
    <source>
        <dbReference type="ARBA" id="ARBA00004123"/>
    </source>
</evidence>
<dbReference type="STRING" id="6239.JC8.7a.1"/>
<dbReference type="SMR" id="O62291"/>
<dbReference type="PaxDb" id="6239-JC8.7a"/>
<gene>
    <name evidence="7" type="ORF">CELE_JC8.7</name>
    <name evidence="7 9" type="ORF">JC8.7</name>
</gene>
<dbReference type="GO" id="GO:0042393">
    <property type="term" value="F:histone binding"/>
    <property type="evidence" value="ECO:0000318"/>
    <property type="project" value="GO_Central"/>
</dbReference>
<dbReference type="FunCoup" id="O62291">
    <property type="interactions" value="2047"/>
</dbReference>
<evidence type="ECO:0000256" key="6">
    <source>
        <dbReference type="SAM" id="MobiDB-lite"/>
    </source>
</evidence>
<dbReference type="OrthoDB" id="416496at2759"/>
<evidence type="ECO:0000313" key="7">
    <source>
        <dbReference type="EMBL" id="CAB05227.1"/>
    </source>
</evidence>
<keyword evidence="8" id="KW-1185">Reference proteome</keyword>
<proteinExistence type="inferred from homology"/>
<dbReference type="InterPro" id="IPR019361">
    <property type="entry name" value="HPF1"/>
</dbReference>
<dbReference type="Pfam" id="PF10228">
    <property type="entry name" value="HPF1"/>
    <property type="match status" value="1"/>
</dbReference>
<keyword evidence="4" id="KW-0158">Chromosome</keyword>
<evidence type="ECO:0000313" key="8">
    <source>
        <dbReference type="Proteomes" id="UP000001940"/>
    </source>
</evidence>
<evidence type="ECO:0000256" key="3">
    <source>
        <dbReference type="ARBA" id="ARBA00010803"/>
    </source>
</evidence>
<dbReference type="OMA" id="FGHDIFW"/>
<dbReference type="GO" id="GO:0005694">
    <property type="term" value="C:chromosome"/>
    <property type="evidence" value="ECO:0007669"/>
    <property type="project" value="UniProtKB-SubCell"/>
</dbReference>
<feature type="compositionally biased region" description="Basic and acidic residues" evidence="6">
    <location>
        <begin position="11"/>
        <end position="29"/>
    </location>
</feature>
<organism evidence="7 8">
    <name type="scientific">Caenorhabditis elegans</name>
    <dbReference type="NCBI Taxonomy" id="6239"/>
    <lineage>
        <taxon>Eukaryota</taxon>
        <taxon>Metazoa</taxon>
        <taxon>Ecdysozoa</taxon>
        <taxon>Nematoda</taxon>
        <taxon>Chromadorea</taxon>
        <taxon>Rhabditida</taxon>
        <taxon>Rhabditina</taxon>
        <taxon>Rhabditomorpha</taxon>
        <taxon>Rhabditoidea</taxon>
        <taxon>Rhabditidae</taxon>
        <taxon>Peloderinae</taxon>
        <taxon>Caenorhabditis</taxon>
    </lineage>
</organism>
<comment type="subcellular location">
    <subcellularLocation>
        <location evidence="2">Chromosome</location>
    </subcellularLocation>
    <subcellularLocation>
        <location evidence="1">Nucleus</location>
    </subcellularLocation>
</comment>
<dbReference type="UCSC" id="JC8.7">
    <property type="organism name" value="c. elegans"/>
</dbReference>
<feature type="compositionally biased region" description="Basic residues" evidence="6">
    <location>
        <begin position="1"/>
        <end position="10"/>
    </location>
</feature>
<evidence type="ECO:0000256" key="2">
    <source>
        <dbReference type="ARBA" id="ARBA00004286"/>
    </source>
</evidence>
<reference evidence="7 8" key="1">
    <citation type="journal article" date="1998" name="Science">
        <title>Genome sequence of the nematode C. elegans: a platform for investigating biology.</title>
        <authorList>
            <consortium name="The C. elegans sequencing consortium"/>
            <person name="Sulson J.E."/>
            <person name="Waterston R."/>
        </authorList>
    </citation>
    <scope>NUCLEOTIDE SEQUENCE [LARGE SCALE GENOMIC DNA]</scope>
    <source>
        <strain evidence="7 8">Bristol N2</strain>
    </source>
</reference>
<dbReference type="GO" id="GO:0005634">
    <property type="term" value="C:nucleus"/>
    <property type="evidence" value="ECO:0000318"/>
    <property type="project" value="GO_Central"/>
</dbReference>
<dbReference type="PANTHER" id="PTHR13386">
    <property type="entry name" value="HISTONE PARYLATION FACTOR 1"/>
    <property type="match status" value="1"/>
</dbReference>
<dbReference type="RefSeq" id="NP_001255715.1">
    <property type="nucleotide sequence ID" value="NM_001268786.1"/>
</dbReference>
<name>O62291_CAEEL</name>
<evidence type="ECO:0000256" key="4">
    <source>
        <dbReference type="ARBA" id="ARBA00022454"/>
    </source>
</evidence>
<dbReference type="PIR" id="T23151">
    <property type="entry name" value="T23151"/>
</dbReference>
<evidence type="ECO:0000256" key="5">
    <source>
        <dbReference type="ARBA" id="ARBA00023242"/>
    </source>
</evidence>
<accession>O62291</accession>